<evidence type="ECO:0000259" key="3">
    <source>
        <dbReference type="Pfam" id="PF22594"/>
    </source>
</evidence>
<organism evidence="4 5">
    <name type="scientific">Bos mutus</name>
    <name type="common">wild yak</name>
    <dbReference type="NCBI Taxonomy" id="72004"/>
    <lineage>
        <taxon>Eukaryota</taxon>
        <taxon>Metazoa</taxon>
        <taxon>Chordata</taxon>
        <taxon>Craniata</taxon>
        <taxon>Vertebrata</taxon>
        <taxon>Euteleostomi</taxon>
        <taxon>Mammalia</taxon>
        <taxon>Eutheria</taxon>
        <taxon>Laurasiatheria</taxon>
        <taxon>Artiodactyla</taxon>
        <taxon>Ruminantia</taxon>
        <taxon>Pecora</taxon>
        <taxon>Bovidae</taxon>
        <taxon>Bovinae</taxon>
        <taxon>Bos</taxon>
    </lineage>
</organism>
<protein>
    <recommendedName>
        <fullName evidence="3">GTP-eEF1A C-terminal domain-containing protein</fullName>
    </recommendedName>
</protein>
<proteinExistence type="predicted"/>
<evidence type="ECO:0000313" key="5">
    <source>
        <dbReference type="Proteomes" id="UP000322234"/>
    </source>
</evidence>
<evidence type="ECO:0000256" key="2">
    <source>
        <dbReference type="ARBA" id="ARBA00023134"/>
    </source>
</evidence>
<dbReference type="AlphaFoldDB" id="A0A6B0RMJ5"/>
<dbReference type="SUPFAM" id="SSF50465">
    <property type="entry name" value="EF-Tu/eEF-1alpha/eIF2-gamma C-terminal domain"/>
    <property type="match status" value="1"/>
</dbReference>
<dbReference type="Proteomes" id="UP000322234">
    <property type="component" value="Unassembled WGS sequence"/>
</dbReference>
<dbReference type="PANTHER" id="PTHR44830:SF1">
    <property type="entry name" value="TR-TYPE G DOMAIN-CONTAINING PROTEIN"/>
    <property type="match status" value="1"/>
</dbReference>
<dbReference type="InterPro" id="IPR054696">
    <property type="entry name" value="GTP-eEF1A_C"/>
</dbReference>
<comment type="caution">
    <text evidence="4">The sequence shown here is derived from an EMBL/GenBank/DDBJ whole genome shotgun (WGS) entry which is preliminary data.</text>
</comment>
<gene>
    <name evidence="4" type="ORF">E5288_WYG001949</name>
</gene>
<dbReference type="Gene3D" id="2.40.30.10">
    <property type="entry name" value="Translation factors"/>
    <property type="match status" value="1"/>
</dbReference>
<keyword evidence="1" id="KW-0547">Nucleotide-binding</keyword>
<dbReference type="GO" id="GO:0005525">
    <property type="term" value="F:GTP binding"/>
    <property type="evidence" value="ECO:0007669"/>
    <property type="project" value="UniProtKB-KW"/>
</dbReference>
<evidence type="ECO:0000313" key="4">
    <source>
        <dbReference type="EMBL" id="MXQ90231.1"/>
    </source>
</evidence>
<keyword evidence="5" id="KW-1185">Reference proteome</keyword>
<dbReference type="EMBL" id="VBQZ03000062">
    <property type="protein sequence ID" value="MXQ90231.1"/>
    <property type="molecule type" value="Genomic_DNA"/>
</dbReference>
<sequence>MGFNVKSMSFEDVGCGSVTGESINDPPVGAAGFTAQEIILWHIVQITAGSALVQDCHIARVASKFAALKKVDYYSGKKLESGSKFCKAGDTSMVHMVPRKFMHFESFSDSPPYDFAACDIRQLS</sequence>
<evidence type="ECO:0000256" key="1">
    <source>
        <dbReference type="ARBA" id="ARBA00022741"/>
    </source>
</evidence>
<dbReference type="Pfam" id="PF22594">
    <property type="entry name" value="GTP-eEF1A_C"/>
    <property type="match status" value="1"/>
</dbReference>
<dbReference type="InterPro" id="IPR009001">
    <property type="entry name" value="Transl_elong_EF1A/Init_IF2_C"/>
</dbReference>
<accession>A0A6B0RMJ5</accession>
<name>A0A6B0RMJ5_9CETA</name>
<reference evidence="4" key="1">
    <citation type="submission" date="2019-10" db="EMBL/GenBank/DDBJ databases">
        <title>The sequence and de novo assembly of the wild yak genome.</title>
        <authorList>
            <person name="Liu Y."/>
        </authorList>
    </citation>
    <scope>NUCLEOTIDE SEQUENCE [LARGE SCALE GENOMIC DNA]</scope>
    <source>
        <strain evidence="4">WY2019</strain>
    </source>
</reference>
<keyword evidence="2" id="KW-0342">GTP-binding</keyword>
<dbReference type="PANTHER" id="PTHR44830">
    <property type="entry name" value="ELONGATION FACTOR 1 ALPHA"/>
    <property type="match status" value="1"/>
</dbReference>
<feature type="domain" description="GTP-eEF1A C-terminal" evidence="3">
    <location>
        <begin position="33"/>
        <end position="112"/>
    </location>
</feature>